<evidence type="ECO:0000313" key="2">
    <source>
        <dbReference type="EMBL" id="EEC11475.1"/>
    </source>
</evidence>
<reference evidence="2 4" key="1">
    <citation type="submission" date="2008-03" db="EMBL/GenBank/DDBJ databases">
        <title>Annotation of Ixodes scapularis.</title>
        <authorList>
            <consortium name="Ixodes scapularis Genome Project Consortium"/>
            <person name="Caler E."/>
            <person name="Hannick L.I."/>
            <person name="Bidwell S."/>
            <person name="Joardar V."/>
            <person name="Thiagarajan M."/>
            <person name="Amedeo P."/>
            <person name="Galinsky K.J."/>
            <person name="Schobel S."/>
            <person name="Inman J."/>
            <person name="Hostetler J."/>
            <person name="Miller J."/>
            <person name="Hammond M."/>
            <person name="Megy K."/>
            <person name="Lawson D."/>
            <person name="Kodira C."/>
            <person name="Sutton G."/>
            <person name="Meyer J."/>
            <person name="Hill C.A."/>
            <person name="Birren B."/>
            <person name="Nene V."/>
            <person name="Collins F."/>
            <person name="Alarcon-Chaidez F."/>
            <person name="Wikel S."/>
            <person name="Strausberg R."/>
        </authorList>
    </citation>
    <scope>NUCLEOTIDE SEQUENCE [LARGE SCALE GENOMIC DNA]</scope>
    <source>
        <strain evidence="4">Wikel</strain>
        <strain evidence="2">Wikel colony</strain>
    </source>
</reference>
<gene>
    <name evidence="2" type="ORF">IscW_ISCW020340</name>
</gene>
<dbReference type="VEuPathDB" id="VectorBase:ISCW020340"/>
<dbReference type="EMBL" id="DS817338">
    <property type="protein sequence ID" value="EEC11475.1"/>
    <property type="molecule type" value="Genomic_DNA"/>
</dbReference>
<dbReference type="VEuPathDB" id="VectorBase:ISCI020340"/>
<dbReference type="EnsemblMetazoa" id="ISCW020340-RA">
    <property type="protein sequence ID" value="ISCW020340-PA"/>
    <property type="gene ID" value="ISCW020340"/>
</dbReference>
<evidence type="ECO:0000256" key="1">
    <source>
        <dbReference type="SAM" id="MobiDB-lite"/>
    </source>
</evidence>
<dbReference type="EMBL" id="ABJB011028219">
    <property type="status" value="NOT_ANNOTATED_CDS"/>
    <property type="molecule type" value="Genomic_DNA"/>
</dbReference>
<reference evidence="3" key="2">
    <citation type="submission" date="2020-05" db="UniProtKB">
        <authorList>
            <consortium name="EnsemblMetazoa"/>
        </authorList>
    </citation>
    <scope>IDENTIFICATION</scope>
    <source>
        <strain evidence="3">wikel</strain>
    </source>
</reference>
<evidence type="ECO:0000313" key="4">
    <source>
        <dbReference type="Proteomes" id="UP000001555"/>
    </source>
</evidence>
<dbReference type="InParanoid" id="B7PY03"/>
<sequence>MLHHENKCMSVREQIFTICMACSNQCTQNCDTHLYNEQSYSCRKILAWLLDSSFHPATLFAGFNKTNSPKVVCRRGKHSLDPACASSEERSAAGTVHASKKETDVLTSPIRQPHAYFL</sequence>
<dbReference type="PaxDb" id="6945-B7PY03"/>
<proteinExistence type="predicted"/>
<dbReference type="AlphaFoldDB" id="B7PY03"/>
<dbReference type="Proteomes" id="UP000001555">
    <property type="component" value="Unassembled WGS sequence"/>
</dbReference>
<feature type="region of interest" description="Disordered" evidence="1">
    <location>
        <begin position="84"/>
        <end position="106"/>
    </location>
</feature>
<evidence type="ECO:0000313" key="3">
    <source>
        <dbReference type="EnsemblMetazoa" id="ISCW020340-PA"/>
    </source>
</evidence>
<name>B7PY03_IXOSC</name>
<dbReference type="HOGENOM" id="CLU_2075747_0_0_1"/>
<protein>
    <submittedName>
        <fullName evidence="2 3">Uncharacterized protein</fullName>
    </submittedName>
</protein>
<accession>B7PY03</accession>
<keyword evidence="4" id="KW-1185">Reference proteome</keyword>
<organism>
    <name type="scientific">Ixodes scapularis</name>
    <name type="common">Black-legged tick</name>
    <name type="synonym">Deer tick</name>
    <dbReference type="NCBI Taxonomy" id="6945"/>
    <lineage>
        <taxon>Eukaryota</taxon>
        <taxon>Metazoa</taxon>
        <taxon>Ecdysozoa</taxon>
        <taxon>Arthropoda</taxon>
        <taxon>Chelicerata</taxon>
        <taxon>Arachnida</taxon>
        <taxon>Acari</taxon>
        <taxon>Parasitiformes</taxon>
        <taxon>Ixodida</taxon>
        <taxon>Ixodoidea</taxon>
        <taxon>Ixodidae</taxon>
        <taxon>Ixodinae</taxon>
        <taxon>Ixodes</taxon>
    </lineage>
</organism>